<dbReference type="GO" id="GO:0006508">
    <property type="term" value="P:proteolysis"/>
    <property type="evidence" value="ECO:0007669"/>
    <property type="project" value="InterPro"/>
</dbReference>
<accession>A0A917WI76</accession>
<dbReference type="Gene3D" id="1.10.101.10">
    <property type="entry name" value="PGBD-like superfamily/PGBD"/>
    <property type="match status" value="2"/>
</dbReference>
<dbReference type="InterPro" id="IPR036365">
    <property type="entry name" value="PGBD-like_sf"/>
</dbReference>
<protein>
    <submittedName>
        <fullName evidence="5">Peptidoglycan-binding protein</fullName>
    </submittedName>
</protein>
<gene>
    <name evidence="5" type="primary">lytE3</name>
    <name evidence="5" type="ORF">GCM10011534_29580</name>
</gene>
<dbReference type="InterPro" id="IPR001309">
    <property type="entry name" value="Pept_C14_p20"/>
</dbReference>
<feature type="signal peptide" evidence="3">
    <location>
        <begin position="1"/>
        <end position="21"/>
    </location>
</feature>
<organism evidence="5 6">
    <name type="scientific">Pseudooceanicola nanhaiensis</name>
    <dbReference type="NCBI Taxonomy" id="375761"/>
    <lineage>
        <taxon>Bacteria</taxon>
        <taxon>Pseudomonadati</taxon>
        <taxon>Pseudomonadota</taxon>
        <taxon>Alphaproteobacteria</taxon>
        <taxon>Rhodobacterales</taxon>
        <taxon>Paracoccaceae</taxon>
        <taxon>Pseudooceanicola</taxon>
    </lineage>
</organism>
<evidence type="ECO:0000256" key="2">
    <source>
        <dbReference type="SAM" id="MobiDB-lite"/>
    </source>
</evidence>
<keyword evidence="1" id="KW-0175">Coiled coil</keyword>
<dbReference type="InterPro" id="IPR011990">
    <property type="entry name" value="TPR-like_helical_dom_sf"/>
</dbReference>
<dbReference type="SUPFAM" id="SSF47090">
    <property type="entry name" value="PGBD-like"/>
    <property type="match status" value="2"/>
</dbReference>
<dbReference type="Pfam" id="PF00656">
    <property type="entry name" value="Peptidase_C14"/>
    <property type="match status" value="1"/>
</dbReference>
<reference evidence="5" key="2">
    <citation type="submission" date="2020-09" db="EMBL/GenBank/DDBJ databases">
        <authorList>
            <person name="Sun Q."/>
            <person name="Zhou Y."/>
        </authorList>
    </citation>
    <scope>NUCLEOTIDE SEQUENCE</scope>
    <source>
        <strain evidence="5">CGMCC 1.6293</strain>
    </source>
</reference>
<keyword evidence="3" id="KW-0732">Signal</keyword>
<dbReference type="RefSeq" id="WP_051630624.1">
    <property type="nucleotide sequence ID" value="NZ_BMLF01000002.1"/>
</dbReference>
<evidence type="ECO:0000313" key="6">
    <source>
        <dbReference type="Proteomes" id="UP000649829"/>
    </source>
</evidence>
<dbReference type="Gene3D" id="3.40.50.1460">
    <property type="match status" value="1"/>
</dbReference>
<reference evidence="5" key="1">
    <citation type="journal article" date="2014" name="Int. J. Syst. Evol. Microbiol.">
        <title>Complete genome sequence of Corynebacterium casei LMG S-19264T (=DSM 44701T), isolated from a smear-ripened cheese.</title>
        <authorList>
            <consortium name="US DOE Joint Genome Institute (JGI-PGF)"/>
            <person name="Walter F."/>
            <person name="Albersmeier A."/>
            <person name="Kalinowski J."/>
            <person name="Ruckert C."/>
        </authorList>
    </citation>
    <scope>NUCLEOTIDE SEQUENCE</scope>
    <source>
        <strain evidence="5">CGMCC 1.6293</strain>
    </source>
</reference>
<feature type="region of interest" description="Disordered" evidence="2">
    <location>
        <begin position="221"/>
        <end position="241"/>
    </location>
</feature>
<dbReference type="Gene3D" id="1.25.40.10">
    <property type="entry name" value="Tetratricopeptide repeat domain"/>
    <property type="match status" value="1"/>
</dbReference>
<dbReference type="SUPFAM" id="SSF52129">
    <property type="entry name" value="Caspase-like"/>
    <property type="match status" value="1"/>
</dbReference>
<feature type="chain" id="PRO_5038093064" evidence="3">
    <location>
        <begin position="22"/>
        <end position="555"/>
    </location>
</feature>
<dbReference type="AlphaFoldDB" id="A0A917WI76"/>
<dbReference type="PROSITE" id="PS50208">
    <property type="entry name" value="CASPASE_P20"/>
    <property type="match status" value="1"/>
</dbReference>
<dbReference type="InterPro" id="IPR011600">
    <property type="entry name" value="Pept_C14_caspase"/>
</dbReference>
<evidence type="ECO:0000256" key="3">
    <source>
        <dbReference type="SAM" id="SignalP"/>
    </source>
</evidence>
<dbReference type="GO" id="GO:0004197">
    <property type="term" value="F:cysteine-type endopeptidase activity"/>
    <property type="evidence" value="ECO:0007669"/>
    <property type="project" value="InterPro"/>
</dbReference>
<dbReference type="InterPro" id="IPR002477">
    <property type="entry name" value="Peptidoglycan-bd-like"/>
</dbReference>
<feature type="domain" description="Caspase family p20" evidence="4">
    <location>
        <begin position="21"/>
        <end position="97"/>
    </location>
</feature>
<dbReference type="EMBL" id="BMLF01000002">
    <property type="protein sequence ID" value="GGM05930.1"/>
    <property type="molecule type" value="Genomic_DNA"/>
</dbReference>
<proteinExistence type="predicted"/>
<evidence type="ECO:0000313" key="5">
    <source>
        <dbReference type="EMBL" id="GGM05930.1"/>
    </source>
</evidence>
<name>A0A917WI76_9RHOB</name>
<evidence type="ECO:0000256" key="1">
    <source>
        <dbReference type="SAM" id="Coils"/>
    </source>
</evidence>
<dbReference type="InterPro" id="IPR036366">
    <property type="entry name" value="PGBDSf"/>
</dbReference>
<evidence type="ECO:0000259" key="4">
    <source>
        <dbReference type="PROSITE" id="PS50208"/>
    </source>
</evidence>
<feature type="coiled-coil region" evidence="1">
    <location>
        <begin position="350"/>
        <end position="382"/>
    </location>
</feature>
<comment type="caution">
    <text evidence="5">The sequence shown here is derived from an EMBL/GenBank/DDBJ whole genome shotgun (WGS) entry which is preliminary data.</text>
</comment>
<dbReference type="Proteomes" id="UP000649829">
    <property type="component" value="Unassembled WGS sequence"/>
</dbReference>
<dbReference type="Pfam" id="PF01471">
    <property type="entry name" value="PG_binding_1"/>
    <property type="match status" value="2"/>
</dbReference>
<sequence>MKLTRVMTVALAAAAASPLAAEDLALVIVNAEYDRVRDLDGNGLDQTFEDALEDAGFRVFAGADLTGPQMQRLAGEFAAAAGDSDEDDRIVVVLSGHLAGSAADGWLLGREVQVPNAFGVGAAALPFSPLAEIAARAPGQAVLMVADPEREIEVGAGLQGGTAPLPAPQGVTVAQGEIEGLLDFLRDGLLQPGMSYAEAIDEAGRDVTVSGYVSAASGLLPAEGAAPAPRPQPPREESTDTGEIAYWSAVRDIGTVEALRSYLERYPDGKFAADARRLIDDAVTAPQRRAEAAEAALELSRDQRRQIQRNLSLIGFDPRGIDGIFGPATRTAIGAWQKAKGFDATTFLTARQIQDIQTAANARAAELEREAAERRAAEERQDRAYWRDLGEGRDEAALRAYLKRYPDGIFSDVARDRLAQIEDDRAGQVRREVRQAWRGAQEADNIAAYQSFLERYPDTPFEDAARARIAELEDQNRNSAEVEQARQEETGVAGNTVTRLLVERRLQQIGFDPGAVDGAFDEAARRAIRRFQRDQGVPITGYVTRETMVRLLAMR</sequence>
<dbReference type="InterPro" id="IPR029030">
    <property type="entry name" value="Caspase-like_dom_sf"/>
</dbReference>
<keyword evidence="6" id="KW-1185">Reference proteome</keyword>